<gene>
    <name evidence="1" type="ORF">PUN28_013904</name>
</gene>
<accession>A0AAW2F3Q6</accession>
<protein>
    <submittedName>
        <fullName evidence="1">Uncharacterized protein</fullName>
    </submittedName>
</protein>
<organism evidence="1 2">
    <name type="scientific">Cardiocondyla obscurior</name>
    <dbReference type="NCBI Taxonomy" id="286306"/>
    <lineage>
        <taxon>Eukaryota</taxon>
        <taxon>Metazoa</taxon>
        <taxon>Ecdysozoa</taxon>
        <taxon>Arthropoda</taxon>
        <taxon>Hexapoda</taxon>
        <taxon>Insecta</taxon>
        <taxon>Pterygota</taxon>
        <taxon>Neoptera</taxon>
        <taxon>Endopterygota</taxon>
        <taxon>Hymenoptera</taxon>
        <taxon>Apocrita</taxon>
        <taxon>Aculeata</taxon>
        <taxon>Formicoidea</taxon>
        <taxon>Formicidae</taxon>
        <taxon>Myrmicinae</taxon>
        <taxon>Cardiocondyla</taxon>
    </lineage>
</organism>
<evidence type="ECO:0000313" key="2">
    <source>
        <dbReference type="Proteomes" id="UP001430953"/>
    </source>
</evidence>
<sequence>MNTTQEQKEILLEWMKQHPDVARGRLRRKGESKHQMDWKMNVLKKETKRRSNGMKTGGGSPKNVNFSSLEENLLEFLTPEAAGLLNIPEGGIYLSNNILQEQTTMQTATEKLLNFQERKLKLKKEEVAVQKEILEIYKGILVELQKIRSVLELSK</sequence>
<proteinExistence type="predicted"/>
<name>A0AAW2F3Q6_9HYME</name>
<evidence type="ECO:0000313" key="1">
    <source>
        <dbReference type="EMBL" id="KAL0110638.1"/>
    </source>
</evidence>
<dbReference type="EMBL" id="JADYXP020000014">
    <property type="protein sequence ID" value="KAL0110638.1"/>
    <property type="molecule type" value="Genomic_DNA"/>
</dbReference>
<dbReference type="AlphaFoldDB" id="A0AAW2F3Q6"/>
<dbReference type="Proteomes" id="UP001430953">
    <property type="component" value="Unassembled WGS sequence"/>
</dbReference>
<reference evidence="1 2" key="1">
    <citation type="submission" date="2023-03" db="EMBL/GenBank/DDBJ databases">
        <title>High recombination rates correlate with genetic variation in Cardiocondyla obscurior ants.</title>
        <authorList>
            <person name="Errbii M."/>
        </authorList>
    </citation>
    <scope>NUCLEOTIDE SEQUENCE [LARGE SCALE GENOMIC DNA]</scope>
    <source>
        <strain evidence="1">Alpha-2009</strain>
        <tissue evidence="1">Whole body</tissue>
    </source>
</reference>
<comment type="caution">
    <text evidence="1">The sequence shown here is derived from an EMBL/GenBank/DDBJ whole genome shotgun (WGS) entry which is preliminary data.</text>
</comment>
<keyword evidence="2" id="KW-1185">Reference proteome</keyword>